<evidence type="ECO:0000256" key="2">
    <source>
        <dbReference type="ARBA" id="ARBA00023008"/>
    </source>
</evidence>
<dbReference type="InterPro" id="IPR014755">
    <property type="entry name" value="Cu-Rt/internalin_Ig-like"/>
</dbReference>
<feature type="compositionally biased region" description="Polar residues" evidence="3">
    <location>
        <begin position="103"/>
        <end position="118"/>
    </location>
</feature>
<dbReference type="EMBL" id="JAPMKV010000001">
    <property type="protein sequence ID" value="MCX7443863.1"/>
    <property type="molecule type" value="Genomic_DNA"/>
</dbReference>
<feature type="domain" description="CopC" evidence="5">
    <location>
        <begin position="22"/>
        <end position="118"/>
    </location>
</feature>
<organism evidence="6 7">
    <name type="scientific">Corynebacterium pygosceleis</name>
    <dbReference type="NCBI Taxonomy" id="2800406"/>
    <lineage>
        <taxon>Bacteria</taxon>
        <taxon>Bacillati</taxon>
        <taxon>Actinomycetota</taxon>
        <taxon>Actinomycetes</taxon>
        <taxon>Mycobacteriales</taxon>
        <taxon>Corynebacteriaceae</taxon>
        <taxon>Corynebacterium</taxon>
    </lineage>
</organism>
<keyword evidence="4" id="KW-0472">Membrane</keyword>
<keyword evidence="7" id="KW-1185">Reference proteome</keyword>
<comment type="caution">
    <text evidence="6">The sequence shown here is derived from an EMBL/GenBank/DDBJ whole genome shotgun (WGS) entry which is preliminary data.</text>
</comment>
<protein>
    <submittedName>
        <fullName evidence="6">Copper resistance protein CopC</fullName>
    </submittedName>
</protein>
<dbReference type="Proteomes" id="UP001081709">
    <property type="component" value="Unassembled WGS sequence"/>
</dbReference>
<keyword evidence="1" id="KW-0732">Signal</keyword>
<evidence type="ECO:0000259" key="5">
    <source>
        <dbReference type="Pfam" id="PF04234"/>
    </source>
</evidence>
<feature type="compositionally biased region" description="Low complexity" evidence="3">
    <location>
        <begin position="131"/>
        <end position="146"/>
    </location>
</feature>
<dbReference type="SUPFAM" id="SSF81296">
    <property type="entry name" value="E set domains"/>
    <property type="match status" value="1"/>
</dbReference>
<reference evidence="6" key="1">
    <citation type="submission" date="2022-11" db="EMBL/GenBank/DDBJ databases">
        <title>Corynebacterium sp. isolated from Penguins.</title>
        <authorList>
            <person name="Sedlar K."/>
            <person name="Svec P."/>
        </authorList>
    </citation>
    <scope>NUCLEOTIDE SEQUENCE</scope>
    <source>
        <strain evidence="6">P7003</strain>
    </source>
</reference>
<evidence type="ECO:0000313" key="6">
    <source>
        <dbReference type="EMBL" id="MCX7443863.1"/>
    </source>
</evidence>
<feature type="transmembrane region" description="Helical" evidence="4">
    <location>
        <begin position="149"/>
        <end position="170"/>
    </location>
</feature>
<gene>
    <name evidence="6" type="ORF">OS125_01190</name>
</gene>
<name>A0ABT3WP83_9CORY</name>
<dbReference type="Gene3D" id="2.60.40.1220">
    <property type="match status" value="1"/>
</dbReference>
<keyword evidence="2" id="KW-0186">Copper</keyword>
<accession>A0ABT3WP83</accession>
<dbReference type="InterPro" id="IPR007348">
    <property type="entry name" value="CopC_dom"/>
</dbReference>
<evidence type="ECO:0000256" key="4">
    <source>
        <dbReference type="SAM" id="Phobius"/>
    </source>
</evidence>
<sequence>MLLIGLQTGIGPTWSTSYAVAHDVVLDSTPGDGDTVDEFPGEIVLEFSGIPRDSFNTIAVSDSETSSVLFSGEPTLDGQVVTLEVPEGTDPGPGDYTVGFQITSSDGHATRGKTTFTVSDGAPGSPETDSDGSPGPTGSSGASPSMSTITIGTGLLLLVIAIGTAAAVTMKRRK</sequence>
<dbReference type="InterPro" id="IPR014756">
    <property type="entry name" value="Ig_E-set"/>
</dbReference>
<feature type="region of interest" description="Disordered" evidence="3">
    <location>
        <begin position="103"/>
        <end position="146"/>
    </location>
</feature>
<dbReference type="Pfam" id="PF04234">
    <property type="entry name" value="CopC"/>
    <property type="match status" value="1"/>
</dbReference>
<proteinExistence type="predicted"/>
<keyword evidence="4" id="KW-1133">Transmembrane helix</keyword>
<keyword evidence="4" id="KW-0812">Transmembrane</keyword>
<evidence type="ECO:0000256" key="1">
    <source>
        <dbReference type="ARBA" id="ARBA00022729"/>
    </source>
</evidence>
<evidence type="ECO:0000256" key="3">
    <source>
        <dbReference type="SAM" id="MobiDB-lite"/>
    </source>
</evidence>
<evidence type="ECO:0000313" key="7">
    <source>
        <dbReference type="Proteomes" id="UP001081709"/>
    </source>
</evidence>